<dbReference type="GeneID" id="303171955"/>
<dbReference type="InterPro" id="IPR005149">
    <property type="entry name" value="Tscrpt_reg_PadR_N"/>
</dbReference>
<dbReference type="SUPFAM" id="SSF46785">
    <property type="entry name" value="Winged helix' DNA-binding domain"/>
    <property type="match status" value="1"/>
</dbReference>
<accession>A0A1R4F0D9</accession>
<sequence>MEPDAVHLVGQLRRGALEPCVLAVIAQQPTYGLDLARTLSERGLLESEGTLYPLLSRLRKRNLVTTAWQESPSGPPRRYYHITPAGKTGLATFTQEWGRFRQAVDLVIGDHA</sequence>
<evidence type="ECO:0000313" key="3">
    <source>
        <dbReference type="Proteomes" id="UP000195787"/>
    </source>
</evidence>
<organism evidence="2 3">
    <name type="scientific">Agrococcus casei LMG 22410</name>
    <dbReference type="NCBI Taxonomy" id="1255656"/>
    <lineage>
        <taxon>Bacteria</taxon>
        <taxon>Bacillati</taxon>
        <taxon>Actinomycetota</taxon>
        <taxon>Actinomycetes</taxon>
        <taxon>Micrococcales</taxon>
        <taxon>Microbacteriaceae</taxon>
        <taxon>Agrococcus</taxon>
    </lineage>
</organism>
<protein>
    <submittedName>
        <fullName evidence="2">Transcriptional regulator, PadR family</fullName>
    </submittedName>
</protein>
<dbReference type="OrthoDB" id="122286at2"/>
<dbReference type="AlphaFoldDB" id="A0A1R4F0D9"/>
<dbReference type="Pfam" id="PF03551">
    <property type="entry name" value="PadR"/>
    <property type="match status" value="1"/>
</dbReference>
<dbReference type="EMBL" id="FUHU01000009">
    <property type="protein sequence ID" value="SJM49292.1"/>
    <property type="molecule type" value="Genomic_DNA"/>
</dbReference>
<evidence type="ECO:0000313" key="2">
    <source>
        <dbReference type="EMBL" id="SJM49292.1"/>
    </source>
</evidence>
<dbReference type="RefSeq" id="WP_013350246.1">
    <property type="nucleotide sequence ID" value="NZ_FUHU01000009.1"/>
</dbReference>
<dbReference type="PANTHER" id="PTHR33169:SF14">
    <property type="entry name" value="TRANSCRIPTIONAL REGULATOR RV3488"/>
    <property type="match status" value="1"/>
</dbReference>
<proteinExistence type="predicted"/>
<dbReference type="Gene3D" id="1.10.10.10">
    <property type="entry name" value="Winged helix-like DNA-binding domain superfamily/Winged helix DNA-binding domain"/>
    <property type="match status" value="1"/>
</dbReference>
<gene>
    <name evidence="2" type="ORF">CZ674_01915</name>
</gene>
<reference evidence="2 3" key="1">
    <citation type="submission" date="2017-02" db="EMBL/GenBank/DDBJ databases">
        <authorList>
            <person name="Peterson S.W."/>
        </authorList>
    </citation>
    <scope>NUCLEOTIDE SEQUENCE [LARGE SCALE GENOMIC DNA]</scope>
    <source>
        <strain evidence="2 3">LMG 22410</strain>
    </source>
</reference>
<keyword evidence="3" id="KW-1185">Reference proteome</keyword>
<dbReference type="Proteomes" id="UP000195787">
    <property type="component" value="Unassembled WGS sequence"/>
</dbReference>
<dbReference type="InterPro" id="IPR036390">
    <property type="entry name" value="WH_DNA-bd_sf"/>
</dbReference>
<name>A0A1R4F0D9_9MICO</name>
<dbReference type="PANTHER" id="PTHR33169">
    <property type="entry name" value="PADR-FAMILY TRANSCRIPTIONAL REGULATOR"/>
    <property type="match status" value="1"/>
</dbReference>
<evidence type="ECO:0000259" key="1">
    <source>
        <dbReference type="Pfam" id="PF03551"/>
    </source>
</evidence>
<feature type="domain" description="Transcription regulator PadR N-terminal" evidence="1">
    <location>
        <begin position="21"/>
        <end position="91"/>
    </location>
</feature>
<dbReference type="InterPro" id="IPR052509">
    <property type="entry name" value="Metal_resp_DNA-bind_regulator"/>
</dbReference>
<dbReference type="InterPro" id="IPR036388">
    <property type="entry name" value="WH-like_DNA-bd_sf"/>
</dbReference>